<dbReference type="EC" id="2.4.99.28" evidence="6"/>
<reference evidence="7 8" key="1">
    <citation type="journal article" date="2016" name="Nat. Commun.">
        <title>Thousands of microbial genomes shed light on interconnected biogeochemical processes in an aquifer system.</title>
        <authorList>
            <person name="Anantharaman K."/>
            <person name="Brown C.T."/>
            <person name="Hug L.A."/>
            <person name="Sharon I."/>
            <person name="Castelle C.J."/>
            <person name="Probst A.J."/>
            <person name="Thomas B.C."/>
            <person name="Singh A."/>
            <person name="Wilkins M.J."/>
            <person name="Karaoz U."/>
            <person name="Brodie E.L."/>
            <person name="Williams K.H."/>
            <person name="Hubbard S.S."/>
            <person name="Banfield J.F."/>
        </authorList>
    </citation>
    <scope>NUCLEOTIDE SEQUENCE [LARGE SCALE GENOMIC DNA]</scope>
</reference>
<keyword evidence="6" id="KW-1003">Cell membrane</keyword>
<keyword evidence="4 6" id="KW-1133">Transmembrane helix</keyword>
<dbReference type="GO" id="GO:0005886">
    <property type="term" value="C:plasma membrane"/>
    <property type="evidence" value="ECO:0007669"/>
    <property type="project" value="UniProtKB-SubCell"/>
</dbReference>
<comment type="similarity">
    <text evidence="6">Belongs to the SEDS family. MrdB/RodA subfamily.</text>
</comment>
<comment type="caution">
    <text evidence="7">The sequence shown here is derived from an EMBL/GenBank/DDBJ whole genome shotgun (WGS) entry which is preliminary data.</text>
</comment>
<evidence type="ECO:0000256" key="4">
    <source>
        <dbReference type="ARBA" id="ARBA00022989"/>
    </source>
</evidence>
<keyword evidence="3 6" id="KW-0133">Cell shape</keyword>
<dbReference type="GO" id="GO:0009252">
    <property type="term" value="P:peptidoglycan biosynthetic process"/>
    <property type="evidence" value="ECO:0007669"/>
    <property type="project" value="UniProtKB-UniRule"/>
</dbReference>
<accession>A0A1G2F6L7</accession>
<evidence type="ECO:0000313" key="8">
    <source>
        <dbReference type="Proteomes" id="UP000177725"/>
    </source>
</evidence>
<comment type="function">
    <text evidence="6">Peptidoglycan polymerase that is essential for cell wall elongation.</text>
</comment>
<dbReference type="InterPro" id="IPR011923">
    <property type="entry name" value="RodA/MrdB"/>
</dbReference>
<comment type="catalytic activity">
    <reaction evidence="6">
        <text>[GlcNAc-(1-&gt;4)-Mur2Ac(oyl-L-Ala-gamma-D-Glu-L-Lys-D-Ala-D-Ala)](n)-di-trans,octa-cis-undecaprenyl diphosphate + beta-D-GlcNAc-(1-&gt;4)-Mur2Ac(oyl-L-Ala-gamma-D-Glu-L-Lys-D-Ala-D-Ala)-di-trans,octa-cis-undecaprenyl diphosphate = [GlcNAc-(1-&gt;4)-Mur2Ac(oyl-L-Ala-gamma-D-Glu-L-Lys-D-Ala-D-Ala)](n+1)-di-trans,octa-cis-undecaprenyl diphosphate + di-trans,octa-cis-undecaprenyl diphosphate + H(+)</text>
        <dbReference type="Rhea" id="RHEA:23708"/>
        <dbReference type="Rhea" id="RHEA-COMP:9602"/>
        <dbReference type="Rhea" id="RHEA-COMP:9603"/>
        <dbReference type="ChEBI" id="CHEBI:15378"/>
        <dbReference type="ChEBI" id="CHEBI:58405"/>
        <dbReference type="ChEBI" id="CHEBI:60033"/>
        <dbReference type="ChEBI" id="CHEBI:78435"/>
        <dbReference type="EC" id="2.4.99.28"/>
    </reaction>
</comment>
<dbReference type="Pfam" id="PF01098">
    <property type="entry name" value="FTSW_RODA_SPOVE"/>
    <property type="match status" value="1"/>
</dbReference>
<dbReference type="PANTHER" id="PTHR30474:SF1">
    <property type="entry name" value="PEPTIDOGLYCAN GLYCOSYLTRANSFERASE MRDB"/>
    <property type="match status" value="1"/>
</dbReference>
<feature type="transmembrane region" description="Helical" evidence="6">
    <location>
        <begin position="304"/>
        <end position="332"/>
    </location>
</feature>
<organism evidence="7 8">
    <name type="scientific">Candidatus Portnoybacteria bacterium RBG_13_41_18</name>
    <dbReference type="NCBI Taxonomy" id="1801991"/>
    <lineage>
        <taxon>Bacteria</taxon>
        <taxon>Candidatus Portnoyibacteriota</taxon>
    </lineage>
</organism>
<comment type="pathway">
    <text evidence="6">Cell wall biogenesis; peptidoglycan biosynthesis.</text>
</comment>
<evidence type="ECO:0000313" key="7">
    <source>
        <dbReference type="EMBL" id="OGZ33260.1"/>
    </source>
</evidence>
<feature type="transmembrane region" description="Helical" evidence="6">
    <location>
        <begin position="184"/>
        <end position="202"/>
    </location>
</feature>
<dbReference type="GO" id="GO:0008360">
    <property type="term" value="P:regulation of cell shape"/>
    <property type="evidence" value="ECO:0007669"/>
    <property type="project" value="UniProtKB-KW"/>
</dbReference>
<dbReference type="GO" id="GO:0032153">
    <property type="term" value="C:cell division site"/>
    <property type="evidence" value="ECO:0007669"/>
    <property type="project" value="TreeGrafter"/>
</dbReference>
<keyword evidence="6" id="KW-0808">Transferase</keyword>
<dbReference type="UniPathway" id="UPA00219"/>
<dbReference type="AlphaFoldDB" id="A0A1G2F6L7"/>
<dbReference type="NCBIfam" id="TIGR02210">
    <property type="entry name" value="rodA_shape"/>
    <property type="match status" value="1"/>
</dbReference>
<dbReference type="GO" id="GO:0071555">
    <property type="term" value="P:cell wall organization"/>
    <property type="evidence" value="ECO:0007669"/>
    <property type="project" value="UniProtKB-KW"/>
</dbReference>
<name>A0A1G2F6L7_9BACT</name>
<comment type="subcellular location">
    <subcellularLocation>
        <location evidence="6">Cell membrane</location>
        <topology evidence="6">Multi-pass membrane protein</topology>
    </subcellularLocation>
    <subcellularLocation>
        <location evidence="1">Membrane</location>
        <topology evidence="1">Multi-pass membrane protein</topology>
    </subcellularLocation>
</comment>
<dbReference type="Proteomes" id="UP000177725">
    <property type="component" value="Unassembled WGS sequence"/>
</dbReference>
<feature type="transmembrane region" description="Helical" evidence="6">
    <location>
        <begin position="139"/>
        <end position="156"/>
    </location>
</feature>
<feature type="transmembrane region" description="Helical" evidence="6">
    <location>
        <begin position="12"/>
        <end position="33"/>
    </location>
</feature>
<gene>
    <name evidence="6" type="primary">rodA</name>
    <name evidence="7" type="ORF">A2174_03155</name>
</gene>
<feature type="transmembrane region" description="Helical" evidence="6">
    <location>
        <begin position="104"/>
        <end position="127"/>
    </location>
</feature>
<dbReference type="HAMAP" id="MF_02079">
    <property type="entry name" value="PGT_RodA"/>
    <property type="match status" value="1"/>
</dbReference>
<evidence type="ECO:0000256" key="6">
    <source>
        <dbReference type="HAMAP-Rule" id="MF_02079"/>
    </source>
</evidence>
<feature type="transmembrane region" description="Helical" evidence="6">
    <location>
        <begin position="162"/>
        <end position="179"/>
    </location>
</feature>
<evidence type="ECO:0000256" key="3">
    <source>
        <dbReference type="ARBA" id="ARBA00022960"/>
    </source>
</evidence>
<keyword evidence="2 6" id="KW-0812">Transmembrane</keyword>
<proteinExistence type="inferred from homology"/>
<feature type="transmembrane region" description="Helical" evidence="6">
    <location>
        <begin position="71"/>
        <end position="92"/>
    </location>
</feature>
<feature type="transmembrane region" description="Helical" evidence="6">
    <location>
        <begin position="338"/>
        <end position="356"/>
    </location>
</feature>
<sequence>MNFIHYLKKIDWLMIGAVLVLCVIGLLTLYSVNFGKPGFIYFQKQALFILFGFSVMLAISLIDFRIFKDYSIFLIILYFIGLALLIGLLIFGKSIRGAHGWFSFFGLNFQPVEIVKLILILILAKYFSLRHIEVYRARHIIISLIYVSLPAILILLQPDLGSVMIFAAVWMGIVMLAGIKIRHLIVVLIGASILFSVAWVGVLRPYQKERILTFLNPQRDPFGASYNLIQSKIAIASGGVWGRGIGQGTQGRLDFLPEKHSDFIFAAFAEEWGFVGVIFLLLIFGILFFRLIKLSLQSENNFSRLFCAGVCLMIFCELFINISVTIGILPITGLSLPFVSYGGSGLISHFIALGIVQSLRVKRNKS</sequence>
<evidence type="ECO:0000256" key="2">
    <source>
        <dbReference type="ARBA" id="ARBA00022692"/>
    </source>
</evidence>
<dbReference type="InterPro" id="IPR001182">
    <property type="entry name" value="FtsW/RodA"/>
</dbReference>
<evidence type="ECO:0000256" key="1">
    <source>
        <dbReference type="ARBA" id="ARBA00004141"/>
    </source>
</evidence>
<dbReference type="GO" id="GO:0008955">
    <property type="term" value="F:peptidoglycan glycosyltransferase activity"/>
    <property type="evidence" value="ECO:0007669"/>
    <property type="project" value="UniProtKB-UniRule"/>
</dbReference>
<feature type="transmembrane region" description="Helical" evidence="6">
    <location>
        <begin position="272"/>
        <end position="292"/>
    </location>
</feature>
<protein>
    <recommendedName>
        <fullName evidence="6">Peptidoglycan glycosyltransferase RodA</fullName>
        <shortName evidence="6">PGT</shortName>
        <ecNumber evidence="6">2.4.99.28</ecNumber>
    </recommendedName>
    <alternativeName>
        <fullName evidence="6">Cell elongation protein RodA</fullName>
    </alternativeName>
    <alternativeName>
        <fullName evidence="6">Cell wall polymerase</fullName>
    </alternativeName>
    <alternativeName>
        <fullName evidence="6">Peptidoglycan polymerase</fullName>
        <shortName evidence="6">PG polymerase</shortName>
    </alternativeName>
</protein>
<evidence type="ECO:0000256" key="5">
    <source>
        <dbReference type="ARBA" id="ARBA00023136"/>
    </source>
</evidence>
<dbReference type="GO" id="GO:0015648">
    <property type="term" value="F:lipid-linked peptidoglycan transporter activity"/>
    <property type="evidence" value="ECO:0007669"/>
    <property type="project" value="TreeGrafter"/>
</dbReference>
<keyword evidence="6" id="KW-0961">Cell wall biogenesis/degradation</keyword>
<feature type="transmembrane region" description="Helical" evidence="6">
    <location>
        <begin position="45"/>
        <end position="64"/>
    </location>
</feature>
<keyword evidence="6" id="KW-0328">Glycosyltransferase</keyword>
<dbReference type="GO" id="GO:0051301">
    <property type="term" value="P:cell division"/>
    <property type="evidence" value="ECO:0007669"/>
    <property type="project" value="InterPro"/>
</dbReference>
<dbReference type="PANTHER" id="PTHR30474">
    <property type="entry name" value="CELL CYCLE PROTEIN"/>
    <property type="match status" value="1"/>
</dbReference>
<keyword evidence="6" id="KW-0573">Peptidoglycan synthesis</keyword>
<dbReference type="EMBL" id="MHMV01000051">
    <property type="protein sequence ID" value="OGZ33260.1"/>
    <property type="molecule type" value="Genomic_DNA"/>
</dbReference>
<keyword evidence="5 6" id="KW-0472">Membrane</keyword>